<keyword evidence="1" id="KW-0472">Membrane</keyword>
<feature type="non-terminal residue" evidence="2">
    <location>
        <position position="1"/>
    </location>
</feature>
<dbReference type="EMBL" id="CAJHNH020002779">
    <property type="protein sequence ID" value="CAG5127744.1"/>
    <property type="molecule type" value="Genomic_DNA"/>
</dbReference>
<accession>A0A8S3ZDP9</accession>
<dbReference type="AlphaFoldDB" id="A0A8S3ZDP9"/>
<reference evidence="2" key="1">
    <citation type="submission" date="2021-04" db="EMBL/GenBank/DDBJ databases">
        <authorList>
            <consortium name="Molecular Ecology Group"/>
        </authorList>
    </citation>
    <scope>NUCLEOTIDE SEQUENCE</scope>
</reference>
<keyword evidence="1" id="KW-1133">Transmembrane helix</keyword>
<proteinExistence type="predicted"/>
<dbReference type="Proteomes" id="UP000678393">
    <property type="component" value="Unassembled WGS sequence"/>
</dbReference>
<evidence type="ECO:0000313" key="2">
    <source>
        <dbReference type="EMBL" id="CAG5127744.1"/>
    </source>
</evidence>
<protein>
    <submittedName>
        <fullName evidence="2">Uncharacterized protein</fullName>
    </submittedName>
</protein>
<dbReference type="OrthoDB" id="6145546at2759"/>
<evidence type="ECO:0000313" key="3">
    <source>
        <dbReference type="Proteomes" id="UP000678393"/>
    </source>
</evidence>
<gene>
    <name evidence="2" type="ORF">CUNI_LOCUS13302</name>
</gene>
<comment type="caution">
    <text evidence="2">The sequence shown here is derived from an EMBL/GenBank/DDBJ whole genome shotgun (WGS) entry which is preliminary data.</text>
</comment>
<evidence type="ECO:0000256" key="1">
    <source>
        <dbReference type="SAM" id="Phobius"/>
    </source>
</evidence>
<keyword evidence="3" id="KW-1185">Reference proteome</keyword>
<name>A0A8S3ZDP9_9EUPU</name>
<feature type="transmembrane region" description="Helical" evidence="1">
    <location>
        <begin position="44"/>
        <end position="63"/>
    </location>
</feature>
<organism evidence="2 3">
    <name type="scientific">Candidula unifasciata</name>
    <dbReference type="NCBI Taxonomy" id="100452"/>
    <lineage>
        <taxon>Eukaryota</taxon>
        <taxon>Metazoa</taxon>
        <taxon>Spiralia</taxon>
        <taxon>Lophotrochozoa</taxon>
        <taxon>Mollusca</taxon>
        <taxon>Gastropoda</taxon>
        <taxon>Heterobranchia</taxon>
        <taxon>Euthyneura</taxon>
        <taxon>Panpulmonata</taxon>
        <taxon>Eupulmonata</taxon>
        <taxon>Stylommatophora</taxon>
        <taxon>Helicina</taxon>
        <taxon>Helicoidea</taxon>
        <taxon>Geomitridae</taxon>
        <taxon>Candidula</taxon>
    </lineage>
</organism>
<sequence>MDSTHSSFLQSCASSLASSALFGENLKKGFWDRTLNFRTTLGRYFLLILLLTAGILPVVILLAQNIKKVYDAAEHLETNMVVNQYVELALEIRSLVYSIQLERGLSALYVSSGGDDRTTEAMLKQRVKMNVHLLDFRHDIDMQKVDDYDVVAFY</sequence>
<keyword evidence="1" id="KW-0812">Transmembrane</keyword>